<evidence type="ECO:0000256" key="16">
    <source>
        <dbReference type="PROSITE-ProRule" id="PRU10141"/>
    </source>
</evidence>
<protein>
    <recommendedName>
        <fullName evidence="2">receptor protein-tyrosine kinase</fullName>
        <ecNumber evidence="2">2.7.10.1</ecNumber>
    </recommendedName>
</protein>
<evidence type="ECO:0000256" key="11">
    <source>
        <dbReference type="ARBA" id="ARBA00022989"/>
    </source>
</evidence>
<evidence type="ECO:0000259" key="17">
    <source>
        <dbReference type="PROSITE" id="PS50011"/>
    </source>
</evidence>
<feature type="domain" description="SAM" evidence="18">
    <location>
        <begin position="321"/>
        <end position="360"/>
    </location>
</feature>
<keyword evidence="20" id="KW-1185">Reference proteome</keyword>
<dbReference type="FunFam" id="1.10.510.10:FF:000019">
    <property type="entry name" value="Ephrin type-A receptor 5"/>
    <property type="match status" value="1"/>
</dbReference>
<dbReference type="PROSITE" id="PS50105">
    <property type="entry name" value="SAM_DOMAIN"/>
    <property type="match status" value="1"/>
</dbReference>
<keyword evidence="8 16" id="KW-0547">Nucleotide-binding</keyword>
<dbReference type="PROSITE" id="PS50011">
    <property type="entry name" value="PROTEIN_KINASE_DOM"/>
    <property type="match status" value="1"/>
</dbReference>
<dbReference type="InterPro" id="IPR027936">
    <property type="entry name" value="Eph_TM"/>
</dbReference>
<evidence type="ECO:0000256" key="7">
    <source>
        <dbReference type="ARBA" id="ARBA00022729"/>
    </source>
</evidence>
<dbReference type="OrthoDB" id="4062651at2759"/>
<keyword evidence="5" id="KW-0808">Transferase</keyword>
<evidence type="ECO:0000256" key="10">
    <source>
        <dbReference type="ARBA" id="ARBA00022840"/>
    </source>
</evidence>
<keyword evidence="13" id="KW-0829">Tyrosine-protein kinase</keyword>
<dbReference type="InterPro" id="IPR001245">
    <property type="entry name" value="Ser-Thr/Tyr_kinase_cat_dom"/>
</dbReference>
<dbReference type="InterPro" id="IPR050449">
    <property type="entry name" value="Ephrin_rcpt_TKs"/>
</dbReference>
<keyword evidence="14 19" id="KW-0675">Receptor</keyword>
<dbReference type="GO" id="GO:0030425">
    <property type="term" value="C:dendrite"/>
    <property type="evidence" value="ECO:0007669"/>
    <property type="project" value="TreeGrafter"/>
</dbReference>
<evidence type="ECO:0000256" key="6">
    <source>
        <dbReference type="ARBA" id="ARBA00022692"/>
    </source>
</evidence>
<dbReference type="PROSITE" id="PS00107">
    <property type="entry name" value="PROTEIN_KINASE_ATP"/>
    <property type="match status" value="1"/>
</dbReference>
<dbReference type="InterPro" id="IPR000719">
    <property type="entry name" value="Prot_kinase_dom"/>
</dbReference>
<accession>A0A8T1S6K0</accession>
<organism evidence="19 20">
    <name type="scientific">Chelydra serpentina</name>
    <name type="common">Snapping turtle</name>
    <name type="synonym">Testudo serpentina</name>
    <dbReference type="NCBI Taxonomy" id="8475"/>
    <lineage>
        <taxon>Eukaryota</taxon>
        <taxon>Metazoa</taxon>
        <taxon>Chordata</taxon>
        <taxon>Craniata</taxon>
        <taxon>Vertebrata</taxon>
        <taxon>Euteleostomi</taxon>
        <taxon>Archelosauria</taxon>
        <taxon>Testudinata</taxon>
        <taxon>Testudines</taxon>
        <taxon>Cryptodira</taxon>
        <taxon>Durocryptodira</taxon>
        <taxon>Americhelydia</taxon>
        <taxon>Chelydroidea</taxon>
        <taxon>Chelydridae</taxon>
        <taxon>Chelydra</taxon>
    </lineage>
</organism>
<dbReference type="SUPFAM" id="SSF47769">
    <property type="entry name" value="SAM/Pointed domain"/>
    <property type="match status" value="1"/>
</dbReference>
<dbReference type="CDD" id="cd05066">
    <property type="entry name" value="PTKc_EphR_A"/>
    <property type="match status" value="1"/>
</dbReference>
<dbReference type="InterPro" id="IPR011009">
    <property type="entry name" value="Kinase-like_dom_sf"/>
</dbReference>
<keyword evidence="6" id="KW-0812">Transmembrane</keyword>
<name>A0A8T1S6K0_CHESE</name>
<evidence type="ECO:0000256" key="2">
    <source>
        <dbReference type="ARBA" id="ARBA00011902"/>
    </source>
</evidence>
<comment type="subcellular location">
    <subcellularLocation>
        <location evidence="1">Cell membrane</location>
        <topology evidence="1">Single-pass type I membrane protein</topology>
    </subcellularLocation>
</comment>
<dbReference type="GO" id="GO:0005886">
    <property type="term" value="C:plasma membrane"/>
    <property type="evidence" value="ECO:0007669"/>
    <property type="project" value="UniProtKB-SubCell"/>
</dbReference>
<dbReference type="InterPro" id="IPR008266">
    <property type="entry name" value="Tyr_kinase_AS"/>
</dbReference>
<keyword evidence="4" id="KW-0597">Phosphoprotein</keyword>
<proteinExistence type="predicted"/>
<dbReference type="EMBL" id="JAHGAV010000569">
    <property type="protein sequence ID" value="KAG6924586.1"/>
    <property type="molecule type" value="Genomic_DNA"/>
</dbReference>
<evidence type="ECO:0000256" key="3">
    <source>
        <dbReference type="ARBA" id="ARBA00022475"/>
    </source>
</evidence>
<dbReference type="GO" id="GO:0005005">
    <property type="term" value="F:transmembrane-ephrin receptor activity"/>
    <property type="evidence" value="ECO:0007669"/>
    <property type="project" value="TreeGrafter"/>
</dbReference>
<dbReference type="GO" id="GO:0005524">
    <property type="term" value="F:ATP binding"/>
    <property type="evidence" value="ECO:0007669"/>
    <property type="project" value="UniProtKB-UniRule"/>
</dbReference>
<evidence type="ECO:0000256" key="13">
    <source>
        <dbReference type="ARBA" id="ARBA00023137"/>
    </source>
</evidence>
<reference evidence="19 20" key="1">
    <citation type="journal article" date="2020" name="G3 (Bethesda)">
        <title>Draft Genome of the Common Snapping Turtle, Chelydra serpentina, a Model for Phenotypic Plasticity in Reptiles.</title>
        <authorList>
            <person name="Das D."/>
            <person name="Singh S.K."/>
            <person name="Bierstedt J."/>
            <person name="Erickson A."/>
            <person name="Galli G.L.J."/>
            <person name="Crossley D.A. 2nd"/>
            <person name="Rhen T."/>
        </authorList>
    </citation>
    <scope>NUCLEOTIDE SEQUENCE [LARGE SCALE GENOMIC DNA]</scope>
    <source>
        <strain evidence="19">KW</strain>
    </source>
</reference>
<dbReference type="InterPro" id="IPR013761">
    <property type="entry name" value="SAM/pointed_sf"/>
</dbReference>
<keyword evidence="11" id="KW-1133">Transmembrane helix</keyword>
<sequence>PGVRTYIDPHTYEDPNQAVHEFAKEIEASCITIERVIGAGEFGEVCSGRLKLPGKREFPVAIKTLKVGYTEKQRRDFLGEASIMGQFDHPNIIHLEGVVTKSKPVMIVTEYMENGSLDTFLKKNDGQFTVIQLVGMLRGIASGMKYLSDMGYVHRDLAARNILINSNLVCKVSDFGLSRVLEDDPEAAYTTRGGKIPIRWTAPEAIAFRKFTSASDVWSYGIVMWEVVSYGERPYWEMTNQDVIKAVEEGYRLPSPMDCPAALYQLMLDCWQKDRNSRPKFDEIVSMLDKLIRNPSSLKTLVNASSRVSNLLVEHSPLGSGAYRSVGEWLEAIKMGRYTEIFMENGYSSMDAVAQVTLEDESPCERWSLTHQPLFPNGYQT</sequence>
<dbReference type="AlphaFoldDB" id="A0A8T1S6K0"/>
<dbReference type="EC" id="2.7.10.1" evidence="2"/>
<dbReference type="Pfam" id="PF14575">
    <property type="entry name" value="EphA2_TM"/>
    <property type="match status" value="1"/>
</dbReference>
<dbReference type="Pfam" id="PF00536">
    <property type="entry name" value="SAM_1"/>
    <property type="match status" value="1"/>
</dbReference>
<dbReference type="Proteomes" id="UP000765507">
    <property type="component" value="Unassembled WGS sequence"/>
</dbReference>
<feature type="domain" description="Protein kinase" evidence="17">
    <location>
        <begin position="31"/>
        <end position="292"/>
    </location>
</feature>
<dbReference type="PRINTS" id="PR00109">
    <property type="entry name" value="TYRKINASE"/>
</dbReference>
<dbReference type="PANTHER" id="PTHR46877:SF13">
    <property type="entry name" value="EPHRIN TYPE-A RECEPTOR 5"/>
    <property type="match status" value="1"/>
</dbReference>
<gene>
    <name evidence="19" type="ORF">G0U57_016938</name>
</gene>
<dbReference type="GO" id="GO:0007411">
    <property type="term" value="P:axon guidance"/>
    <property type="evidence" value="ECO:0007669"/>
    <property type="project" value="TreeGrafter"/>
</dbReference>
<feature type="non-terminal residue" evidence="19">
    <location>
        <position position="1"/>
    </location>
</feature>
<dbReference type="Gene3D" id="1.10.510.10">
    <property type="entry name" value="Transferase(Phosphotransferase) domain 1"/>
    <property type="match status" value="1"/>
</dbReference>
<evidence type="ECO:0000256" key="14">
    <source>
        <dbReference type="ARBA" id="ARBA00023170"/>
    </source>
</evidence>
<dbReference type="Gene3D" id="1.10.150.50">
    <property type="entry name" value="Transcription Factor, Ets-1"/>
    <property type="match status" value="1"/>
</dbReference>
<evidence type="ECO:0000259" key="18">
    <source>
        <dbReference type="PROSITE" id="PS50105"/>
    </source>
</evidence>
<dbReference type="FunFam" id="3.30.200.20:FF:000001">
    <property type="entry name" value="Ephrin type-A receptor 5"/>
    <property type="match status" value="1"/>
</dbReference>
<evidence type="ECO:0000313" key="19">
    <source>
        <dbReference type="EMBL" id="KAG6924586.1"/>
    </source>
</evidence>
<keyword evidence="3" id="KW-1003">Cell membrane</keyword>
<evidence type="ECO:0000256" key="9">
    <source>
        <dbReference type="ARBA" id="ARBA00022777"/>
    </source>
</evidence>
<dbReference type="PROSITE" id="PS00109">
    <property type="entry name" value="PROTEIN_KINASE_TYR"/>
    <property type="match status" value="1"/>
</dbReference>
<keyword evidence="9" id="KW-0418">Kinase</keyword>
<evidence type="ECO:0000256" key="15">
    <source>
        <dbReference type="ARBA" id="ARBA00051243"/>
    </source>
</evidence>
<comment type="caution">
    <text evidence="19">The sequence shown here is derived from an EMBL/GenBank/DDBJ whole genome shotgun (WGS) entry which is preliminary data.</text>
</comment>
<dbReference type="SMART" id="SM00219">
    <property type="entry name" value="TyrKc"/>
    <property type="match status" value="1"/>
</dbReference>
<dbReference type="InterPro" id="IPR017441">
    <property type="entry name" value="Protein_kinase_ATP_BS"/>
</dbReference>
<keyword evidence="12" id="KW-0472">Membrane</keyword>
<dbReference type="InterPro" id="IPR020635">
    <property type="entry name" value="Tyr_kinase_cat_dom"/>
</dbReference>
<evidence type="ECO:0000256" key="1">
    <source>
        <dbReference type="ARBA" id="ARBA00004251"/>
    </source>
</evidence>
<dbReference type="InterPro" id="IPR001660">
    <property type="entry name" value="SAM"/>
</dbReference>
<evidence type="ECO:0000256" key="5">
    <source>
        <dbReference type="ARBA" id="ARBA00022679"/>
    </source>
</evidence>
<evidence type="ECO:0000256" key="12">
    <source>
        <dbReference type="ARBA" id="ARBA00023136"/>
    </source>
</evidence>
<evidence type="ECO:0000256" key="4">
    <source>
        <dbReference type="ARBA" id="ARBA00022553"/>
    </source>
</evidence>
<dbReference type="SUPFAM" id="SSF56112">
    <property type="entry name" value="Protein kinase-like (PK-like)"/>
    <property type="match status" value="1"/>
</dbReference>
<evidence type="ECO:0000256" key="8">
    <source>
        <dbReference type="ARBA" id="ARBA00022741"/>
    </source>
</evidence>
<feature type="binding site" evidence="16">
    <location>
        <position position="63"/>
    </location>
    <ligand>
        <name>ATP</name>
        <dbReference type="ChEBI" id="CHEBI:30616"/>
    </ligand>
</feature>
<dbReference type="Gene3D" id="3.30.200.20">
    <property type="entry name" value="Phosphorylase Kinase, domain 1"/>
    <property type="match status" value="1"/>
</dbReference>
<comment type="catalytic activity">
    <reaction evidence="15">
        <text>L-tyrosyl-[protein] + ATP = O-phospho-L-tyrosyl-[protein] + ADP + H(+)</text>
        <dbReference type="Rhea" id="RHEA:10596"/>
        <dbReference type="Rhea" id="RHEA-COMP:10136"/>
        <dbReference type="Rhea" id="RHEA-COMP:20101"/>
        <dbReference type="ChEBI" id="CHEBI:15378"/>
        <dbReference type="ChEBI" id="CHEBI:30616"/>
        <dbReference type="ChEBI" id="CHEBI:46858"/>
        <dbReference type="ChEBI" id="CHEBI:61978"/>
        <dbReference type="ChEBI" id="CHEBI:456216"/>
        <dbReference type="EC" id="2.7.10.1"/>
    </reaction>
</comment>
<keyword evidence="10 16" id="KW-0067">ATP-binding</keyword>
<evidence type="ECO:0000313" key="20">
    <source>
        <dbReference type="Proteomes" id="UP000765507"/>
    </source>
</evidence>
<dbReference type="Pfam" id="PF07714">
    <property type="entry name" value="PK_Tyr_Ser-Thr"/>
    <property type="match status" value="1"/>
</dbReference>
<keyword evidence="7" id="KW-0732">Signal</keyword>
<dbReference type="PANTHER" id="PTHR46877">
    <property type="entry name" value="EPH RECEPTOR A5"/>
    <property type="match status" value="1"/>
</dbReference>